<evidence type="ECO:0000313" key="1">
    <source>
        <dbReference type="EMBL" id="MFC4756538.1"/>
    </source>
</evidence>
<evidence type="ECO:0000313" key="2">
    <source>
        <dbReference type="Proteomes" id="UP001595836"/>
    </source>
</evidence>
<protein>
    <submittedName>
        <fullName evidence="1">Uncharacterized protein</fullName>
    </submittedName>
</protein>
<accession>A0ABV9PZ57</accession>
<organism evidence="1 2">
    <name type="scientific">Dietzia aurantiaca</name>
    <dbReference type="NCBI Taxonomy" id="983873"/>
    <lineage>
        <taxon>Bacteria</taxon>
        <taxon>Bacillati</taxon>
        <taxon>Actinomycetota</taxon>
        <taxon>Actinomycetes</taxon>
        <taxon>Mycobacteriales</taxon>
        <taxon>Dietziaceae</taxon>
        <taxon>Dietzia</taxon>
    </lineage>
</organism>
<comment type="caution">
    <text evidence="1">The sequence shown here is derived from an EMBL/GenBank/DDBJ whole genome shotgun (WGS) entry which is preliminary data.</text>
</comment>
<gene>
    <name evidence="1" type="ORF">ACFO7U_17365</name>
</gene>
<proteinExistence type="predicted"/>
<name>A0ABV9PZ57_9ACTN</name>
<keyword evidence="2" id="KW-1185">Reference proteome</keyword>
<reference evidence="2" key="1">
    <citation type="journal article" date="2019" name="Int. J. Syst. Evol. Microbiol.">
        <title>The Global Catalogue of Microorganisms (GCM) 10K type strain sequencing project: providing services to taxonomists for standard genome sequencing and annotation.</title>
        <authorList>
            <consortium name="The Broad Institute Genomics Platform"/>
            <consortium name="The Broad Institute Genome Sequencing Center for Infectious Disease"/>
            <person name="Wu L."/>
            <person name="Ma J."/>
        </authorList>
    </citation>
    <scope>NUCLEOTIDE SEQUENCE [LARGE SCALE GENOMIC DNA]</scope>
    <source>
        <strain evidence="2">JCM 11882</strain>
    </source>
</reference>
<dbReference type="RefSeq" id="WP_344996944.1">
    <property type="nucleotide sequence ID" value="NZ_BAABCD010000057.1"/>
</dbReference>
<sequence>MGAIPVRPAEVQVIVVPHEDRSITYTMTALSTAPVDPAFEEAVEEIFSGVQITD</sequence>
<dbReference type="Proteomes" id="UP001595836">
    <property type="component" value="Unassembled WGS sequence"/>
</dbReference>
<dbReference type="EMBL" id="JBHSHP010000061">
    <property type="protein sequence ID" value="MFC4756538.1"/>
    <property type="molecule type" value="Genomic_DNA"/>
</dbReference>